<sequence length="295" mass="31851">MSTAPTPGPAPAGSVKERALASLPDLSKAESRVAHALLAEYPLAGLETVARFAARAATSGPTILRFVSRLGFPTYAEFQDALRAEVQLRLQSPLARYPAPPGEPASGRDVFRDVGHALRLNMERLSSEMARNDLGAACERLADPARAVFCMGGRFSWLVATYLYQYLRELRPGVRVVRDTTAAWADDLVDIRPGDVLAVFDFRRYQRDVLDFARGARSLGAEVVLVTDPWRSPIAAHADLVIPCPVDLPTAFDSGVGGLAVVELLVAGVVERLGAEARDRMAALEDLRKSTNLGS</sequence>
<evidence type="ECO:0000313" key="1">
    <source>
        <dbReference type="EMBL" id="WAJ28185.1"/>
    </source>
</evidence>
<reference evidence="1" key="1">
    <citation type="submission" date="2022-11" db="EMBL/GenBank/DDBJ databases">
        <title>beta-Carotene-producing bacterium, Jeongeuplla avenae sp. nov., alleviates the salt stress of Arabidopsis seedlings.</title>
        <authorList>
            <person name="Jiang L."/>
            <person name="Lee J."/>
        </authorList>
    </citation>
    <scope>NUCLEOTIDE SEQUENCE</scope>
    <source>
        <strain evidence="1">DY_R2A_6</strain>
    </source>
</reference>
<protein>
    <submittedName>
        <fullName evidence="1">MurR/RpiR family transcriptional regulator</fullName>
    </submittedName>
</protein>
<name>A0ACD4NMS8_9HYPH</name>
<dbReference type="EMBL" id="CP113520">
    <property type="protein sequence ID" value="WAJ28185.1"/>
    <property type="molecule type" value="Genomic_DNA"/>
</dbReference>
<dbReference type="Proteomes" id="UP001163223">
    <property type="component" value="Chromosome"/>
</dbReference>
<proteinExistence type="predicted"/>
<accession>A0ACD4NMS8</accession>
<organism evidence="1 2">
    <name type="scientific">Antarcticirhabdus aurantiaca</name>
    <dbReference type="NCBI Taxonomy" id="2606717"/>
    <lineage>
        <taxon>Bacteria</taxon>
        <taxon>Pseudomonadati</taxon>
        <taxon>Pseudomonadota</taxon>
        <taxon>Alphaproteobacteria</taxon>
        <taxon>Hyphomicrobiales</taxon>
        <taxon>Aurantimonadaceae</taxon>
        <taxon>Antarcticirhabdus</taxon>
    </lineage>
</organism>
<evidence type="ECO:0000313" key="2">
    <source>
        <dbReference type="Proteomes" id="UP001163223"/>
    </source>
</evidence>
<keyword evidence="2" id="KW-1185">Reference proteome</keyword>
<gene>
    <name evidence="1" type="ORF">OXU80_25740</name>
</gene>